<proteinExistence type="predicted"/>
<evidence type="ECO:0000259" key="1">
    <source>
        <dbReference type="Pfam" id="PF06114"/>
    </source>
</evidence>
<dbReference type="EMBL" id="AITY01000006">
    <property type="protein sequence ID" value="EOM27856.1"/>
    <property type="molecule type" value="Genomic_DNA"/>
</dbReference>
<evidence type="ECO:0000313" key="2">
    <source>
        <dbReference type="EMBL" id="EOM27856.1"/>
    </source>
</evidence>
<sequence length="157" mass="18479">MIDYENLVNQVSTELPILEVPIREKYKKEGLYRNGKIYIEKSLPLDKKKEILAEEYGHYKTSVGNIVNLNNIESRKQELKARRYGIETIVTLDDLIECSLAGLHSNYSCAEYLGISEDFLEEVLEHYYKKYGLIYMYKGYIFHFDERYLRIVDTGLS</sequence>
<dbReference type="Pfam" id="PF06114">
    <property type="entry name" value="Peptidase_M78"/>
    <property type="match status" value="1"/>
</dbReference>
<protein>
    <recommendedName>
        <fullName evidence="1">IrrE N-terminal-like domain-containing protein</fullName>
    </recommendedName>
</protein>
<name>A0A829FM98_ENTFC</name>
<dbReference type="RefSeq" id="WP_002331096.1">
    <property type="nucleotide sequence ID" value="NZ_KB949503.1"/>
</dbReference>
<dbReference type="AlphaFoldDB" id="A0A829FM98"/>
<gene>
    <name evidence="2" type="ORF">SSM_00417</name>
</gene>
<feature type="domain" description="IrrE N-terminal-like" evidence="1">
    <location>
        <begin position="33"/>
        <end position="122"/>
    </location>
</feature>
<reference evidence="2 3" key="1">
    <citation type="submission" date="2013-02" db="EMBL/GenBank/DDBJ databases">
        <title>The Genome Sequence of Enterococcus faecium HM1072.</title>
        <authorList>
            <consortium name="The Broad Institute Genome Sequencing Platform"/>
            <consortium name="The Broad Institute Genome Sequencing Center for Infectious Disease"/>
            <person name="Earl A.M."/>
            <person name="Gilmore M.S."/>
            <person name="Lebreton F."/>
            <person name="Courvalin P."/>
            <person name="Walker B."/>
            <person name="Young S.K."/>
            <person name="Zeng Q."/>
            <person name="Gargeya S."/>
            <person name="Fitzgerald M."/>
            <person name="Haas B."/>
            <person name="Abouelleil A."/>
            <person name="Alvarado L."/>
            <person name="Arachchi H.M."/>
            <person name="Berlin A.M."/>
            <person name="Chapman S.B."/>
            <person name="Dewar J."/>
            <person name="Goldberg J."/>
            <person name="Griggs A."/>
            <person name="Gujja S."/>
            <person name="Hansen M."/>
            <person name="Howarth C."/>
            <person name="Imamovic A."/>
            <person name="Larimer J."/>
            <person name="McCowan C."/>
            <person name="Murphy C."/>
            <person name="Neiman D."/>
            <person name="Pearson M."/>
            <person name="Priest M."/>
            <person name="Roberts A."/>
            <person name="Saif S."/>
            <person name="Shea T."/>
            <person name="Sisk P."/>
            <person name="Sykes S."/>
            <person name="Wortman J."/>
            <person name="Nusbaum C."/>
            <person name="Birren B."/>
        </authorList>
    </citation>
    <scope>NUCLEOTIDE SEQUENCE [LARGE SCALE GENOMIC DNA]</scope>
    <source>
        <strain evidence="2 3">HM1072</strain>
    </source>
</reference>
<dbReference type="InterPro" id="IPR010359">
    <property type="entry name" value="IrrE_HExxH"/>
</dbReference>
<dbReference type="Proteomes" id="UP000013897">
    <property type="component" value="Unassembled WGS sequence"/>
</dbReference>
<accession>A0A829FM98</accession>
<comment type="caution">
    <text evidence="2">The sequence shown here is derived from an EMBL/GenBank/DDBJ whole genome shotgun (WGS) entry which is preliminary data.</text>
</comment>
<evidence type="ECO:0000313" key="3">
    <source>
        <dbReference type="Proteomes" id="UP000013897"/>
    </source>
</evidence>
<organism evidence="2 3">
    <name type="scientific">Enterococcus faecium EnGen0192</name>
    <dbReference type="NCBI Taxonomy" id="1157487"/>
    <lineage>
        <taxon>Bacteria</taxon>
        <taxon>Bacillati</taxon>
        <taxon>Bacillota</taxon>
        <taxon>Bacilli</taxon>
        <taxon>Lactobacillales</taxon>
        <taxon>Enterococcaceae</taxon>
        <taxon>Enterococcus</taxon>
    </lineage>
</organism>